<keyword evidence="3" id="KW-1185">Reference proteome</keyword>
<evidence type="ECO:0000313" key="2">
    <source>
        <dbReference type="EMBL" id="VDN10775.1"/>
    </source>
</evidence>
<dbReference type="GO" id="GO:0048208">
    <property type="term" value="P:COPII vesicle coating"/>
    <property type="evidence" value="ECO:0007669"/>
    <property type="project" value="InterPro"/>
</dbReference>
<protein>
    <recommendedName>
        <fullName evidence="1">PB1 domain-containing protein</fullName>
    </recommendedName>
</protein>
<evidence type="ECO:0000259" key="1">
    <source>
        <dbReference type="PROSITE" id="PS51745"/>
    </source>
</evidence>
<organism evidence="2 3">
    <name type="scientific">Dibothriocephalus latus</name>
    <name type="common">Fish tapeworm</name>
    <name type="synonym">Diphyllobothrium latum</name>
    <dbReference type="NCBI Taxonomy" id="60516"/>
    <lineage>
        <taxon>Eukaryota</taxon>
        <taxon>Metazoa</taxon>
        <taxon>Spiralia</taxon>
        <taxon>Lophotrochozoa</taxon>
        <taxon>Platyhelminthes</taxon>
        <taxon>Cestoda</taxon>
        <taxon>Eucestoda</taxon>
        <taxon>Diphyllobothriidea</taxon>
        <taxon>Diphyllobothriidae</taxon>
        <taxon>Dibothriocephalus</taxon>
    </lineage>
</organism>
<dbReference type="GO" id="GO:0042802">
    <property type="term" value="F:identical protein binding"/>
    <property type="evidence" value="ECO:0007669"/>
    <property type="project" value="InterPro"/>
</dbReference>
<dbReference type="AlphaFoldDB" id="A0A3P7KZZ5"/>
<feature type="domain" description="PB1" evidence="1">
    <location>
        <begin position="4"/>
        <end position="83"/>
    </location>
</feature>
<dbReference type="GO" id="GO:0070971">
    <property type="term" value="C:endoplasmic reticulum exit site"/>
    <property type="evidence" value="ECO:0007669"/>
    <property type="project" value="TreeGrafter"/>
</dbReference>
<dbReference type="InterPro" id="IPR033512">
    <property type="entry name" value="TFG"/>
</dbReference>
<dbReference type="Proteomes" id="UP000281553">
    <property type="component" value="Unassembled WGS sequence"/>
</dbReference>
<evidence type="ECO:0000313" key="3">
    <source>
        <dbReference type="Proteomes" id="UP000281553"/>
    </source>
</evidence>
<proteinExistence type="predicted"/>
<dbReference type="PANTHER" id="PTHR15335">
    <property type="entry name" value="PROTEIN TFG"/>
    <property type="match status" value="1"/>
</dbReference>
<dbReference type="SUPFAM" id="SSF54277">
    <property type="entry name" value="CAD &amp; PB1 domains"/>
    <property type="match status" value="1"/>
</dbReference>
<accession>A0A3P7KZZ5</accession>
<reference evidence="2 3" key="1">
    <citation type="submission" date="2018-11" db="EMBL/GenBank/DDBJ databases">
        <authorList>
            <consortium name="Pathogen Informatics"/>
        </authorList>
    </citation>
    <scope>NUCLEOTIDE SEQUENCE [LARGE SCALE GENOMIC DNA]</scope>
</reference>
<dbReference type="Gene3D" id="3.10.20.90">
    <property type="entry name" value="Phosphatidylinositol 3-kinase Catalytic Subunit, Chain A, domain 1"/>
    <property type="match status" value="1"/>
</dbReference>
<dbReference type="Pfam" id="PF00564">
    <property type="entry name" value="PB1"/>
    <property type="match status" value="1"/>
</dbReference>
<dbReference type="InterPro" id="IPR053793">
    <property type="entry name" value="PB1-like"/>
</dbReference>
<dbReference type="PROSITE" id="PS51745">
    <property type="entry name" value="PB1"/>
    <property type="match status" value="1"/>
</dbReference>
<dbReference type="PANTHER" id="PTHR15335:SF7">
    <property type="entry name" value="PROTEIN TFG"/>
    <property type="match status" value="1"/>
</dbReference>
<name>A0A3P7KZZ5_DIBLA</name>
<gene>
    <name evidence="2" type="ORF">DILT_LOCUS6606</name>
</gene>
<dbReference type="EMBL" id="UYRU01049932">
    <property type="protein sequence ID" value="VDN10775.1"/>
    <property type="molecule type" value="Genomic_DNA"/>
</dbReference>
<dbReference type="SMART" id="SM00666">
    <property type="entry name" value="PB1"/>
    <property type="match status" value="1"/>
</dbReference>
<dbReference type="OrthoDB" id="1594986at2759"/>
<dbReference type="InterPro" id="IPR000270">
    <property type="entry name" value="PB1_dom"/>
</dbReference>
<sequence>MSQPLIVKAKYEKEIRILPVYTDELSFDELYLMISRLFKGQIAADDDLILKYVDADGDLITLGDGADLDLALLENKKLCIHVSNRPQKDSEHPSVSEPIEVGKNSITSAESISLVDELATVRSQLNNLIDRLASCRPVEAVSTKYRDVGVQETQQLAVSSDPPAAAVPPPSLKNQMPLPPQTSMLTANPALAVSTPRASDLITVNLR</sequence>